<proteinExistence type="predicted"/>
<dbReference type="AlphaFoldDB" id="A0A437Q8X5"/>
<dbReference type="SUPFAM" id="SSF54523">
    <property type="entry name" value="Pili subunits"/>
    <property type="match status" value="1"/>
</dbReference>
<name>A0A437Q8X5_9GAMM</name>
<keyword evidence="1" id="KW-1133">Transmembrane helix</keyword>
<protein>
    <submittedName>
        <fullName evidence="2">Type II secretion system protein</fullName>
    </submittedName>
</protein>
<keyword evidence="3" id="KW-1185">Reference proteome</keyword>
<accession>A0A437Q8X5</accession>
<dbReference type="EMBL" id="SACQ01000003">
    <property type="protein sequence ID" value="RVU30869.1"/>
    <property type="molecule type" value="Genomic_DNA"/>
</dbReference>
<reference evidence="2 3" key="1">
    <citation type="submission" date="2019-01" db="EMBL/GenBank/DDBJ databases">
        <authorList>
            <person name="Chen W.-M."/>
        </authorList>
    </citation>
    <scope>NUCLEOTIDE SEQUENCE [LARGE SCALE GENOMIC DNA]</scope>
    <source>
        <strain evidence="2 3">HPM-16</strain>
    </source>
</reference>
<evidence type="ECO:0000256" key="1">
    <source>
        <dbReference type="SAM" id="Phobius"/>
    </source>
</evidence>
<gene>
    <name evidence="2" type="ORF">EOE65_07575</name>
</gene>
<keyword evidence="1" id="KW-0472">Membrane</keyword>
<dbReference type="Pfam" id="PF07963">
    <property type="entry name" value="N_methyl"/>
    <property type="match status" value="1"/>
</dbReference>
<feature type="transmembrane region" description="Helical" evidence="1">
    <location>
        <begin position="20"/>
        <end position="44"/>
    </location>
</feature>
<evidence type="ECO:0000313" key="3">
    <source>
        <dbReference type="Proteomes" id="UP000282818"/>
    </source>
</evidence>
<dbReference type="Gene3D" id="3.30.700.10">
    <property type="entry name" value="Glycoprotein, Type 4 Pilin"/>
    <property type="match status" value="1"/>
</dbReference>
<evidence type="ECO:0000313" key="2">
    <source>
        <dbReference type="EMBL" id="RVU30869.1"/>
    </source>
</evidence>
<dbReference type="InterPro" id="IPR045584">
    <property type="entry name" value="Pilin-like"/>
</dbReference>
<comment type="caution">
    <text evidence="2">The sequence shown here is derived from an EMBL/GenBank/DDBJ whole genome shotgun (WGS) entry which is preliminary data.</text>
</comment>
<organism evidence="2 3">
    <name type="scientific">Neptunomonas marina</name>
    <dbReference type="NCBI Taxonomy" id="1815562"/>
    <lineage>
        <taxon>Bacteria</taxon>
        <taxon>Pseudomonadati</taxon>
        <taxon>Pseudomonadota</taxon>
        <taxon>Gammaproteobacteria</taxon>
        <taxon>Oceanospirillales</taxon>
        <taxon>Oceanospirillaceae</taxon>
        <taxon>Neptunomonas</taxon>
    </lineage>
</organism>
<dbReference type="Proteomes" id="UP000282818">
    <property type="component" value="Unassembled WGS sequence"/>
</dbReference>
<keyword evidence="1" id="KW-0812">Transmembrane</keyword>
<dbReference type="NCBIfam" id="TIGR02532">
    <property type="entry name" value="IV_pilin_GFxxxE"/>
    <property type="match status" value="1"/>
</dbReference>
<dbReference type="InterPro" id="IPR012902">
    <property type="entry name" value="N_methyl_site"/>
</dbReference>
<sequence length="184" mass="19613">MQRSAVVQFSSSTYRAQAGFTIIELVVVIALLGVLSAVALPRFIDVTDDARKSVLTAMAGTLSTTATLVHAQLVIEQKAHLAASNVVIDGSNVDTVYGYPNAFSSIRTAVNADIQPYGRNSNNSEHDWVYQLIRISGRSGIDVTHGSVVGDAPAPTPQSTNCYVRYFQATATTPYAVELETSGC</sequence>